<feature type="chain" id="PRO_5030847626" evidence="2">
    <location>
        <begin position="26"/>
        <end position="144"/>
    </location>
</feature>
<dbReference type="AlphaFoldDB" id="A0A7Y9QVG5"/>
<keyword evidence="1" id="KW-1133">Transmembrane helix</keyword>
<keyword evidence="1" id="KW-0812">Transmembrane</keyword>
<feature type="signal peptide" evidence="2">
    <location>
        <begin position="1"/>
        <end position="25"/>
    </location>
</feature>
<keyword evidence="4" id="KW-1185">Reference proteome</keyword>
<feature type="transmembrane region" description="Helical" evidence="1">
    <location>
        <begin position="35"/>
        <end position="53"/>
    </location>
</feature>
<comment type="caution">
    <text evidence="3">The sequence shown here is derived from an EMBL/GenBank/DDBJ whole genome shotgun (WGS) entry which is preliminary data.</text>
</comment>
<accession>A0A7Y9QVG5</accession>
<reference evidence="3 4" key="1">
    <citation type="submission" date="2020-07" db="EMBL/GenBank/DDBJ databases">
        <title>Genomic Encyclopedia of Archaeal and Bacterial Type Strains, Phase II (KMG-II): from individual species to whole genera.</title>
        <authorList>
            <person name="Goeker M."/>
        </authorList>
    </citation>
    <scope>NUCLEOTIDE SEQUENCE [LARGE SCALE GENOMIC DNA]</scope>
    <source>
        <strain evidence="3 4">DSM 21226</strain>
    </source>
</reference>
<organism evidence="3 4">
    <name type="scientific">Sphaerotilus montanus</name>
    <dbReference type="NCBI Taxonomy" id="522889"/>
    <lineage>
        <taxon>Bacteria</taxon>
        <taxon>Pseudomonadati</taxon>
        <taxon>Pseudomonadota</taxon>
        <taxon>Betaproteobacteria</taxon>
        <taxon>Burkholderiales</taxon>
        <taxon>Sphaerotilaceae</taxon>
        <taxon>Sphaerotilus</taxon>
    </lineage>
</organism>
<dbReference type="RefSeq" id="WP_179632397.1">
    <property type="nucleotide sequence ID" value="NZ_CAXYYM010000083.1"/>
</dbReference>
<dbReference type="EMBL" id="JACCFH010000001">
    <property type="protein sequence ID" value="NYG31399.1"/>
    <property type="molecule type" value="Genomic_DNA"/>
</dbReference>
<evidence type="ECO:0000313" key="3">
    <source>
        <dbReference type="EMBL" id="NYG31399.1"/>
    </source>
</evidence>
<keyword evidence="2" id="KW-0732">Signal</keyword>
<keyword evidence="1" id="KW-0472">Membrane</keyword>
<evidence type="ECO:0000313" key="4">
    <source>
        <dbReference type="Proteomes" id="UP000518288"/>
    </source>
</evidence>
<protein>
    <submittedName>
        <fullName evidence="3">Uncharacterized protein</fullName>
    </submittedName>
</protein>
<dbReference type="Proteomes" id="UP000518288">
    <property type="component" value="Unassembled WGS sequence"/>
</dbReference>
<gene>
    <name evidence="3" type="ORF">BDD16_000385</name>
</gene>
<name>A0A7Y9QVG5_9BURK</name>
<evidence type="ECO:0000256" key="1">
    <source>
        <dbReference type="SAM" id="Phobius"/>
    </source>
</evidence>
<feature type="transmembrane region" description="Helical" evidence="1">
    <location>
        <begin position="98"/>
        <end position="118"/>
    </location>
</feature>
<sequence>MKAMKKFLALALAASVVIAPTQAWAHRDGSEASALSALSLGVPLAILAAPAAAGVLSAGAALTVASVQVAAAGTVWVLTQASTGASVALTLSAAGAEALSVTAGTAVVVTALSTGWILSAAGKALCFIPNEIGASLLYNERMTR</sequence>
<proteinExistence type="predicted"/>
<evidence type="ECO:0000256" key="2">
    <source>
        <dbReference type="SAM" id="SignalP"/>
    </source>
</evidence>